<dbReference type="EMBL" id="MTYJ01000023">
    <property type="protein sequence ID" value="OQV21451.1"/>
    <property type="molecule type" value="Genomic_DNA"/>
</dbReference>
<feature type="domain" description="Hydantoinase B/oxoprolinase" evidence="3">
    <location>
        <begin position="717"/>
        <end position="1238"/>
    </location>
</feature>
<dbReference type="GO" id="GO:0006749">
    <property type="term" value="P:glutathione metabolic process"/>
    <property type="evidence" value="ECO:0007669"/>
    <property type="project" value="TreeGrafter"/>
</dbReference>
<dbReference type="Pfam" id="PF01968">
    <property type="entry name" value="Hydantoinase_A"/>
    <property type="match status" value="1"/>
</dbReference>
<accession>A0A1W0X203</accession>
<dbReference type="PANTHER" id="PTHR11365:SF2">
    <property type="entry name" value="5-OXOPROLINASE"/>
    <property type="match status" value="1"/>
</dbReference>
<keyword evidence="7" id="KW-1185">Reference proteome</keyword>
<comment type="similarity">
    <text evidence="1">Belongs to the oxoprolinase family.</text>
</comment>
<evidence type="ECO:0000259" key="5">
    <source>
        <dbReference type="Pfam" id="PF19278"/>
    </source>
</evidence>
<dbReference type="InterPro" id="IPR045079">
    <property type="entry name" value="Oxoprolinase-like"/>
</dbReference>
<evidence type="ECO:0000259" key="2">
    <source>
        <dbReference type="Pfam" id="PF01968"/>
    </source>
</evidence>
<evidence type="ECO:0000256" key="1">
    <source>
        <dbReference type="ARBA" id="ARBA00010403"/>
    </source>
</evidence>
<dbReference type="Proteomes" id="UP000192578">
    <property type="component" value="Unassembled WGS sequence"/>
</dbReference>
<evidence type="ECO:0000313" key="6">
    <source>
        <dbReference type="EMBL" id="OQV21451.1"/>
    </source>
</evidence>
<feature type="domain" description="Hydantoinase A/oxoprolinase" evidence="2">
    <location>
        <begin position="236"/>
        <end position="502"/>
    </location>
</feature>
<reference evidence="7" key="1">
    <citation type="submission" date="2017-01" db="EMBL/GenBank/DDBJ databases">
        <title>Comparative genomics of anhydrobiosis in the tardigrade Hypsibius dujardini.</title>
        <authorList>
            <person name="Yoshida Y."/>
            <person name="Koutsovoulos G."/>
            <person name="Laetsch D."/>
            <person name="Stevens L."/>
            <person name="Kumar S."/>
            <person name="Horikawa D."/>
            <person name="Ishino K."/>
            <person name="Komine S."/>
            <person name="Tomita M."/>
            <person name="Blaxter M."/>
            <person name="Arakawa K."/>
        </authorList>
    </citation>
    <scope>NUCLEOTIDE SEQUENCE [LARGE SCALE GENOMIC DNA]</scope>
    <source>
        <strain evidence="7">Z151</strain>
    </source>
</reference>
<evidence type="ECO:0000259" key="4">
    <source>
        <dbReference type="Pfam" id="PF05378"/>
    </source>
</evidence>
<evidence type="ECO:0000259" key="3">
    <source>
        <dbReference type="Pfam" id="PF02538"/>
    </source>
</evidence>
<dbReference type="InterPro" id="IPR008040">
    <property type="entry name" value="Hydant_A_N"/>
</dbReference>
<dbReference type="Pfam" id="PF19278">
    <property type="entry name" value="Hydant_A_C"/>
    <property type="match status" value="1"/>
</dbReference>
<dbReference type="Pfam" id="PF02538">
    <property type="entry name" value="Hydantoinase_B"/>
    <property type="match status" value="1"/>
</dbReference>
<dbReference type="InterPro" id="IPR002821">
    <property type="entry name" value="Hydantoinase_A"/>
</dbReference>
<dbReference type="GO" id="GO:0017168">
    <property type="term" value="F:5-oxoprolinase (ATP-hydrolyzing) activity"/>
    <property type="evidence" value="ECO:0007669"/>
    <property type="project" value="TreeGrafter"/>
</dbReference>
<evidence type="ECO:0000313" key="7">
    <source>
        <dbReference type="Proteomes" id="UP000192578"/>
    </source>
</evidence>
<dbReference type="GO" id="GO:0005829">
    <property type="term" value="C:cytosol"/>
    <property type="evidence" value="ECO:0007669"/>
    <property type="project" value="TreeGrafter"/>
</dbReference>
<dbReference type="InterPro" id="IPR003692">
    <property type="entry name" value="Hydantoinase_B"/>
</dbReference>
<feature type="domain" description="Hydantoinase/oxoprolinase N-terminal" evidence="4">
    <location>
        <begin position="8"/>
        <end position="216"/>
    </location>
</feature>
<name>A0A1W0X203_HYPEX</name>
<dbReference type="InterPro" id="IPR049517">
    <property type="entry name" value="ACX-like_C"/>
</dbReference>
<proteinExistence type="inferred from homology"/>
<dbReference type="AlphaFoldDB" id="A0A1W0X203"/>
<dbReference type="PANTHER" id="PTHR11365">
    <property type="entry name" value="5-OXOPROLINASE RELATED"/>
    <property type="match status" value="1"/>
</dbReference>
<protein>
    <submittedName>
        <fullName evidence="6">5-oxoprolinase</fullName>
    </submittedName>
</protein>
<feature type="domain" description="Acetophenone carboxylase-like C-terminal" evidence="5">
    <location>
        <begin position="552"/>
        <end position="693"/>
    </location>
</feature>
<gene>
    <name evidence="6" type="ORF">BV898_04656</name>
</gene>
<sequence>MAESGKFRFAIDRGGTFTDVIALCPGGKVRVMKLLSEDPSYSDAPREAIRRILEEETGRPHPADKPVDTSLVEWIRMGTTVATNALLERKGEPVALVITQGFRDLLEIGNQQRPRIFDLAIQRPELLYKEIVEVEERVVLQRADDSLSRPANARIELIKGTSGDIFEVWRPVNVPKLRVDLQAVYDRGIRSVAVVLMHSYTFENHEIQIGRIAEDIGFTNISLSCQVMPMVRIVPRGQTTCVDAYLTPHIKRYLTSFASGFRDNLKGVHVMFMRSDGGLTSMENFIGSQAIVSGPAGGVVGFAATGYEESGRAPLIGYDMGGTSTDVSRYAGEFDHTFEATVSGVNIQVPQLDINTVAAGGGSQLFFRSGIFAVGPDSAGANPGPACYKRGGPLTITDANAVLGRLLPDYFPQIFGPKRNEPLDIATARNAFEKLAGEINQFAAANNRGKMSVEEIAEGFVAVANEAMSRPIRNLTQARGFDPSNHVLSCFGGAGGSTLATLRDGPRAGGGRRIQTVWSRIRRGQFQRHLPENRRTIGGLHRATDPRWLPAEQISITPFLNMRYDRTDCALMVHPEEVRPHDGMKHGDFLSAFTKQYQREFGFTLPNRKVVIDDIRVRASAEAVPLQGVPIETALSEPKVEKVVKVYFAEAKSHVDTGIFNLATLRAGHSIPGPAIILDKNTTILVKPNCVATVSRLGSIIIDVENKNNKGVDTALDPIQLSIFGHRFMSIAEQMGRVLQRTAISTNIKERLDFSCALFGPDGGLVSNAPHIPVHLGAMQEAVQYQMRQLAGNIFPGDVILSNHPVAGGSHLPDLTVITPVFFAGAKEPVFFVANRGHHADIGGLTPGSMPPNSTSLDQEGAVFKCFKLVKEGVFQEEDLVAALMAPSKLPGCSGTRNLNDNLSDLHAQIAANQKGIELVSGLIKEYSLEVVQVYMGYIQSQAEEAVRDLLRSVAKRALADTGSTILFAEDKLDDGSTIALTITIDAEAGQSEWNFTGTSPQVWGNWNAPRAITLSAIIYSLRCMVEHEIPLNQGCLKPVKIVVPQYSLLDPDEMSAVVGGNVLTSQRIVDVILKAFSKCAASQGCMNNITFGNDSFGYYETVAGGAGGGPTWDGVSGVHTHMTNTRITDPEILEKRYPVLLQTFSLNKGSGGTGQHPGGDGVVREIFFRAPVTLSVLTERRVFQPYGMNGGGPGASGHNLLLRQNGQIVNLGSKNAVPIVPGDCFRLLTPGGGGYGAAPE</sequence>
<dbReference type="Pfam" id="PF05378">
    <property type="entry name" value="Hydant_A_N"/>
    <property type="match status" value="1"/>
</dbReference>
<dbReference type="OrthoDB" id="3643at2759"/>
<organism evidence="6 7">
    <name type="scientific">Hypsibius exemplaris</name>
    <name type="common">Freshwater tardigrade</name>
    <dbReference type="NCBI Taxonomy" id="2072580"/>
    <lineage>
        <taxon>Eukaryota</taxon>
        <taxon>Metazoa</taxon>
        <taxon>Ecdysozoa</taxon>
        <taxon>Tardigrada</taxon>
        <taxon>Eutardigrada</taxon>
        <taxon>Parachela</taxon>
        <taxon>Hypsibioidea</taxon>
        <taxon>Hypsibiidae</taxon>
        <taxon>Hypsibius</taxon>
    </lineage>
</organism>
<comment type="caution">
    <text evidence="6">The sequence shown here is derived from an EMBL/GenBank/DDBJ whole genome shotgun (WGS) entry which is preliminary data.</text>
</comment>